<evidence type="ECO:0000313" key="1">
    <source>
        <dbReference type="EMBL" id="HGU34546.1"/>
    </source>
</evidence>
<accession>A0A7C4RUJ3</accession>
<protein>
    <submittedName>
        <fullName evidence="1">Uncharacterized protein</fullName>
    </submittedName>
</protein>
<sequence>MGNITPHCQGCSKIDENENCTVYSNPAYMMRWVDNRSIKVGCSFNASKYVQVVVQKEKVRVGQQKQKQKKK</sequence>
<name>A0A7C4RUJ3_9BACT</name>
<reference evidence="1" key="1">
    <citation type="journal article" date="2020" name="mSystems">
        <title>Genome- and Community-Level Interaction Insights into Carbon Utilization and Element Cycling Functions of Hydrothermarchaeota in Hydrothermal Sediment.</title>
        <authorList>
            <person name="Zhou Z."/>
            <person name="Liu Y."/>
            <person name="Xu W."/>
            <person name="Pan J."/>
            <person name="Luo Z.H."/>
            <person name="Li M."/>
        </authorList>
    </citation>
    <scope>NUCLEOTIDE SEQUENCE [LARGE SCALE GENOMIC DNA]</scope>
    <source>
        <strain evidence="1">SpSt-477</strain>
    </source>
</reference>
<dbReference type="AlphaFoldDB" id="A0A7C4RUJ3"/>
<gene>
    <name evidence="1" type="ORF">ENS29_17135</name>
</gene>
<organism evidence="1">
    <name type="scientific">Desulfatirhabdium butyrativorans</name>
    <dbReference type="NCBI Taxonomy" id="340467"/>
    <lineage>
        <taxon>Bacteria</taxon>
        <taxon>Pseudomonadati</taxon>
        <taxon>Thermodesulfobacteriota</taxon>
        <taxon>Desulfobacteria</taxon>
        <taxon>Desulfobacterales</taxon>
        <taxon>Desulfatirhabdiaceae</taxon>
        <taxon>Desulfatirhabdium</taxon>
    </lineage>
</organism>
<proteinExistence type="predicted"/>
<comment type="caution">
    <text evidence="1">The sequence shown here is derived from an EMBL/GenBank/DDBJ whole genome shotgun (WGS) entry which is preliminary data.</text>
</comment>
<dbReference type="EMBL" id="DSUH01000389">
    <property type="protein sequence ID" value="HGU34546.1"/>
    <property type="molecule type" value="Genomic_DNA"/>
</dbReference>